<gene>
    <name evidence="1" type="ORF">C8034_v010408</name>
</gene>
<dbReference type="GO" id="GO:0003824">
    <property type="term" value="F:catalytic activity"/>
    <property type="evidence" value="ECO:0007669"/>
    <property type="project" value="InterPro"/>
</dbReference>
<dbReference type="InterPro" id="IPR027417">
    <property type="entry name" value="P-loop_NTPase"/>
</dbReference>
<dbReference type="EMBL" id="QAPF01000061">
    <property type="protein sequence ID" value="TEA18648.1"/>
    <property type="molecule type" value="Genomic_DNA"/>
</dbReference>
<dbReference type="SUPFAM" id="SSF53167">
    <property type="entry name" value="Purine and uridine phosphorylases"/>
    <property type="match status" value="1"/>
</dbReference>
<proteinExistence type="predicted"/>
<name>A0A4R8TJI8_9PEZI</name>
<dbReference type="Proteomes" id="UP000295604">
    <property type="component" value="Unassembled WGS sequence"/>
</dbReference>
<dbReference type="GO" id="GO:0009116">
    <property type="term" value="P:nucleoside metabolic process"/>
    <property type="evidence" value="ECO:0007669"/>
    <property type="project" value="InterPro"/>
</dbReference>
<dbReference type="Gene3D" id="3.40.50.300">
    <property type="entry name" value="P-loop containing nucleotide triphosphate hydrolases"/>
    <property type="match status" value="1"/>
</dbReference>
<sequence>MKSGEDRDRIAAQNGIIAFEMEGAGIWEEIPCIIVKGVCDYADSHKNKSWQDFVALMAASTTKTLLERYVARNTENGTITSIPSSFNLAGSSSEYLAVNHFVARSEELMLMQKALERTGGCRTAVLYGLGGMGKTQLAIAYIKEHRDDYSAVIWLNAREEASLKQSLQRAARRILREHPDVVYIKNAVLNHDVDETASATKRWLEEPRNNRWLVVYDNYDDVKFNSRDYSNERNGQMAEERHLKSGQIPPETAGSTPYDIRAYLPETDHGAIIITTRSSMVKLGQSIRLKKLGDINDSLAILGSTSDRYDIRQGEFINVD</sequence>
<comment type="caution">
    <text evidence="1">The sequence shown here is derived from an EMBL/GenBank/DDBJ whole genome shotgun (WGS) entry which is preliminary data.</text>
</comment>
<evidence type="ECO:0000313" key="2">
    <source>
        <dbReference type="Proteomes" id="UP000295604"/>
    </source>
</evidence>
<dbReference type="AlphaFoldDB" id="A0A4R8TJI8"/>
<protein>
    <submittedName>
        <fullName evidence="1">Uncharacterized protein</fullName>
    </submittedName>
</protein>
<dbReference type="PANTHER" id="PTHR46082:SF6">
    <property type="entry name" value="AAA+ ATPASE DOMAIN-CONTAINING PROTEIN-RELATED"/>
    <property type="match status" value="1"/>
</dbReference>
<dbReference type="InterPro" id="IPR053137">
    <property type="entry name" value="NLR-like"/>
</dbReference>
<organism evidence="1 2">
    <name type="scientific">Colletotrichum sidae</name>
    <dbReference type="NCBI Taxonomy" id="1347389"/>
    <lineage>
        <taxon>Eukaryota</taxon>
        <taxon>Fungi</taxon>
        <taxon>Dikarya</taxon>
        <taxon>Ascomycota</taxon>
        <taxon>Pezizomycotina</taxon>
        <taxon>Sordariomycetes</taxon>
        <taxon>Hypocreomycetidae</taxon>
        <taxon>Glomerellales</taxon>
        <taxon>Glomerellaceae</taxon>
        <taxon>Colletotrichum</taxon>
        <taxon>Colletotrichum orbiculare species complex</taxon>
    </lineage>
</organism>
<dbReference type="InterPro" id="IPR035994">
    <property type="entry name" value="Nucleoside_phosphorylase_sf"/>
</dbReference>
<dbReference type="PANTHER" id="PTHR46082">
    <property type="entry name" value="ATP/GTP-BINDING PROTEIN-RELATED"/>
    <property type="match status" value="1"/>
</dbReference>
<dbReference type="SUPFAM" id="SSF52540">
    <property type="entry name" value="P-loop containing nucleoside triphosphate hydrolases"/>
    <property type="match status" value="1"/>
</dbReference>
<accession>A0A4R8TJI8</accession>
<keyword evidence="2" id="KW-1185">Reference proteome</keyword>
<evidence type="ECO:0000313" key="1">
    <source>
        <dbReference type="EMBL" id="TEA18648.1"/>
    </source>
</evidence>
<dbReference type="Gene3D" id="3.40.50.1580">
    <property type="entry name" value="Nucleoside phosphorylase domain"/>
    <property type="match status" value="1"/>
</dbReference>
<reference evidence="1 2" key="1">
    <citation type="submission" date="2018-11" db="EMBL/GenBank/DDBJ databases">
        <title>Genome sequence and assembly of Colletotrichum sidae.</title>
        <authorList>
            <person name="Gan P."/>
            <person name="Shirasu K."/>
        </authorList>
    </citation>
    <scope>NUCLEOTIDE SEQUENCE [LARGE SCALE GENOMIC DNA]</scope>
    <source>
        <strain evidence="1 2">CBS 518.97</strain>
    </source>
</reference>